<sequence length="124" mass="13394">MGGTHGKSRRPVVKVGAHVIYRGQAWQVAALQGQQVYLLQEDGAQTSLLLGRLFADPGFEVGGAQAPDGAAMGLFETVPLAAQQRALAWLPHIRQVETGWPHPEGGREGQAMRPGYDPERWTLA</sequence>
<reference evidence="2 3" key="1">
    <citation type="submission" date="2024-06" db="EMBL/GenBank/DDBJ databases">
        <title>The Natural Products Discovery Center: Release of the First 8490 Sequenced Strains for Exploring Actinobacteria Biosynthetic Diversity.</title>
        <authorList>
            <person name="Kalkreuter E."/>
            <person name="Kautsar S.A."/>
            <person name="Yang D."/>
            <person name="Bader C.D."/>
            <person name="Teijaro C.N."/>
            <person name="Fluegel L."/>
            <person name="Davis C.M."/>
            <person name="Simpson J.R."/>
            <person name="Lauterbach L."/>
            <person name="Steele A.D."/>
            <person name="Gui C."/>
            <person name="Meng S."/>
            <person name="Li G."/>
            <person name="Viehrig K."/>
            <person name="Ye F."/>
            <person name="Su P."/>
            <person name="Kiefer A.F."/>
            <person name="Nichols A."/>
            <person name="Cepeda A.J."/>
            <person name="Yan W."/>
            <person name="Fan B."/>
            <person name="Jiang Y."/>
            <person name="Adhikari A."/>
            <person name="Zheng C.-J."/>
            <person name="Schuster L."/>
            <person name="Cowan T.M."/>
            <person name="Smanski M.J."/>
            <person name="Chevrette M.G."/>
            <person name="De Carvalho L.P.S."/>
            <person name="Shen B."/>
        </authorList>
    </citation>
    <scope>NUCLEOTIDE SEQUENCE [LARGE SCALE GENOMIC DNA]</scope>
    <source>
        <strain evidence="2 3">NPDC020594</strain>
    </source>
</reference>
<name>A0ABV3AMH3_9ACTN</name>
<evidence type="ECO:0000313" key="2">
    <source>
        <dbReference type="EMBL" id="MEU5713165.1"/>
    </source>
</evidence>
<dbReference type="Proteomes" id="UP001551011">
    <property type="component" value="Unassembled WGS sequence"/>
</dbReference>
<dbReference type="EMBL" id="JBFAEG010000046">
    <property type="protein sequence ID" value="MEU5713165.1"/>
    <property type="molecule type" value="Genomic_DNA"/>
</dbReference>
<feature type="region of interest" description="Disordered" evidence="1">
    <location>
        <begin position="99"/>
        <end position="124"/>
    </location>
</feature>
<proteinExistence type="predicted"/>
<organism evidence="2 3">
    <name type="scientific">Streptomyces flaveolus</name>
    <dbReference type="NCBI Taxonomy" id="67297"/>
    <lineage>
        <taxon>Bacteria</taxon>
        <taxon>Bacillati</taxon>
        <taxon>Actinomycetota</taxon>
        <taxon>Actinomycetes</taxon>
        <taxon>Kitasatosporales</taxon>
        <taxon>Streptomycetaceae</taxon>
        <taxon>Streptomyces</taxon>
    </lineage>
</organism>
<dbReference type="RefSeq" id="WP_030654264.1">
    <property type="nucleotide sequence ID" value="NZ_JBFAEG010000046.1"/>
</dbReference>
<evidence type="ECO:0000256" key="1">
    <source>
        <dbReference type="SAM" id="MobiDB-lite"/>
    </source>
</evidence>
<accession>A0ABV3AMH3</accession>
<evidence type="ECO:0000313" key="3">
    <source>
        <dbReference type="Proteomes" id="UP001551011"/>
    </source>
</evidence>
<protein>
    <submittedName>
        <fullName evidence="2">Uncharacterized protein</fullName>
    </submittedName>
</protein>
<keyword evidence="3" id="KW-1185">Reference proteome</keyword>
<comment type="caution">
    <text evidence="2">The sequence shown here is derived from an EMBL/GenBank/DDBJ whole genome shotgun (WGS) entry which is preliminary data.</text>
</comment>
<gene>
    <name evidence="2" type="ORF">AB0H04_41200</name>
</gene>